<evidence type="ECO:0000256" key="4">
    <source>
        <dbReference type="ARBA" id="ARBA00022888"/>
    </source>
</evidence>
<evidence type="ECO:0000313" key="8">
    <source>
        <dbReference type="Proteomes" id="UP000578686"/>
    </source>
</evidence>
<proteinExistence type="inferred from homology"/>
<dbReference type="InterPro" id="IPR006426">
    <property type="entry name" value="Asn_synth_AEB"/>
</dbReference>
<dbReference type="PANTHER" id="PTHR43284:SF1">
    <property type="entry name" value="ASPARAGINE SYNTHETASE"/>
    <property type="match status" value="1"/>
</dbReference>
<dbReference type="AlphaFoldDB" id="A0A7X6D293"/>
<keyword evidence="4" id="KW-0061">Asparagine biosynthesis</keyword>
<name>A0A7X6D293_9ACTN</name>
<dbReference type="InterPro" id="IPR051786">
    <property type="entry name" value="ASN_synthetase/amidase"/>
</dbReference>
<comment type="caution">
    <text evidence="7">The sequence shown here is derived from an EMBL/GenBank/DDBJ whole genome shotgun (WGS) entry which is preliminary data.</text>
</comment>
<keyword evidence="8" id="KW-1185">Reference proteome</keyword>
<dbReference type="InterPro" id="IPR029055">
    <property type="entry name" value="Ntn_hydrolases_N"/>
</dbReference>
<comment type="pathway">
    <text evidence="1">Amino-acid biosynthesis; L-asparagine biosynthesis; L-asparagine from L-aspartate (L-Gln route): step 1/1.</text>
</comment>
<accession>A0A7X6D293</accession>
<evidence type="ECO:0000256" key="1">
    <source>
        <dbReference type="ARBA" id="ARBA00005187"/>
    </source>
</evidence>
<sequence length="609" mass="63545">MRFIAGTTPFCPPPHQPVGALTVTELGPWPAWACDHDASEITSCSTPRGYLVRAGTCLATPAERSEALDAAAGGDLTRTASLPGSGLTAVSTGDGGLWLVGDRAGVVTVFWTRHAGRVWWSTSALALAGLTGAGPDPGALLSRLVLTGVEVGERSPFLGIHRVPPGSALRLLAVGTPTLRPVPELAALSFEDGAGLLRAAVLRAVNGRVELGDLSTDLSGGVDSGCVTALAARTAARPLPALTYTDQDLVNSDDVHYARRLAAENPRLDHHLVDGRASGAAHFDLLQDSAALPATDTPALALGLLAIKDAQFAPARAAGARHHLTGRGGDNVFGAAPQYLADLWRDGPRTAATTRTTDYARGRTASARAVRRQARTTASTSYPHALHRASADLRAGHRPPAPCPAADLAWCGTSPAAPWLMPAGRVLVADVLTDAAHRADPTAAPDRTHDRLGLEFMAASHAAYQQIARQRWGLTVHAPLLDHAVVGAAMAIPARDRVAPGLYKPLAARALQGLVPDWLLNRRTKTSFSASLYRGLVRNHTTLAGILDASRLKADGLIDTRAVAAQLAAAAGGAPAPLGALHALVATELWLTRTDDRPVRWTTTRGSTP</sequence>
<comment type="catalytic activity">
    <reaction evidence="5">
        <text>L-aspartate + L-glutamine + ATP + H2O = L-asparagine + L-glutamate + AMP + diphosphate + H(+)</text>
        <dbReference type="Rhea" id="RHEA:12228"/>
        <dbReference type="ChEBI" id="CHEBI:15377"/>
        <dbReference type="ChEBI" id="CHEBI:15378"/>
        <dbReference type="ChEBI" id="CHEBI:29985"/>
        <dbReference type="ChEBI" id="CHEBI:29991"/>
        <dbReference type="ChEBI" id="CHEBI:30616"/>
        <dbReference type="ChEBI" id="CHEBI:33019"/>
        <dbReference type="ChEBI" id="CHEBI:58048"/>
        <dbReference type="ChEBI" id="CHEBI:58359"/>
        <dbReference type="ChEBI" id="CHEBI:456215"/>
        <dbReference type="EC" id="6.3.5.4"/>
    </reaction>
</comment>
<dbReference type="EMBL" id="JAAVJD010000109">
    <property type="protein sequence ID" value="NJQ06792.1"/>
    <property type="molecule type" value="Genomic_DNA"/>
</dbReference>
<protein>
    <recommendedName>
        <fullName evidence="3">asparagine synthase (glutamine-hydrolyzing)</fullName>
        <ecNumber evidence="3">6.3.5.4</ecNumber>
    </recommendedName>
</protein>
<dbReference type="EC" id="6.3.5.4" evidence="3"/>
<dbReference type="Pfam" id="PF00733">
    <property type="entry name" value="Asn_synthase"/>
    <property type="match status" value="1"/>
</dbReference>
<dbReference type="GO" id="GO:0004066">
    <property type="term" value="F:asparagine synthase (glutamine-hydrolyzing) activity"/>
    <property type="evidence" value="ECO:0007669"/>
    <property type="project" value="UniProtKB-EC"/>
</dbReference>
<evidence type="ECO:0000313" key="7">
    <source>
        <dbReference type="EMBL" id="NJQ06792.1"/>
    </source>
</evidence>
<evidence type="ECO:0000259" key="6">
    <source>
        <dbReference type="Pfam" id="PF00733"/>
    </source>
</evidence>
<dbReference type="SUPFAM" id="SSF56235">
    <property type="entry name" value="N-terminal nucleophile aminohydrolases (Ntn hydrolases)"/>
    <property type="match status" value="1"/>
</dbReference>
<evidence type="ECO:0000256" key="5">
    <source>
        <dbReference type="ARBA" id="ARBA00048741"/>
    </source>
</evidence>
<comment type="similarity">
    <text evidence="2">Belongs to the asparagine synthetase family.</text>
</comment>
<dbReference type="Proteomes" id="UP000578686">
    <property type="component" value="Unassembled WGS sequence"/>
</dbReference>
<dbReference type="Gene3D" id="3.40.50.620">
    <property type="entry name" value="HUPs"/>
    <property type="match status" value="2"/>
</dbReference>
<gene>
    <name evidence="7" type="ORF">HCN56_14680</name>
</gene>
<dbReference type="GO" id="GO:0006529">
    <property type="term" value="P:asparagine biosynthetic process"/>
    <property type="evidence" value="ECO:0007669"/>
    <property type="project" value="UniProtKB-KW"/>
</dbReference>
<dbReference type="InterPro" id="IPR001962">
    <property type="entry name" value="Asn_synthase"/>
</dbReference>
<organism evidence="7 8">
    <name type="scientific">Streptomyces lonarensis</name>
    <dbReference type="NCBI Taxonomy" id="700599"/>
    <lineage>
        <taxon>Bacteria</taxon>
        <taxon>Bacillati</taxon>
        <taxon>Actinomycetota</taxon>
        <taxon>Actinomycetes</taxon>
        <taxon>Kitasatosporales</taxon>
        <taxon>Streptomycetaceae</taxon>
        <taxon>Streptomyces</taxon>
    </lineage>
</organism>
<dbReference type="PANTHER" id="PTHR43284">
    <property type="entry name" value="ASPARAGINE SYNTHETASE (GLUTAMINE-HYDROLYZING)"/>
    <property type="match status" value="1"/>
</dbReference>
<evidence type="ECO:0000256" key="3">
    <source>
        <dbReference type="ARBA" id="ARBA00012737"/>
    </source>
</evidence>
<dbReference type="InterPro" id="IPR014729">
    <property type="entry name" value="Rossmann-like_a/b/a_fold"/>
</dbReference>
<dbReference type="SUPFAM" id="SSF52402">
    <property type="entry name" value="Adenine nucleotide alpha hydrolases-like"/>
    <property type="match status" value="1"/>
</dbReference>
<reference evidence="7 8" key="1">
    <citation type="submission" date="2020-03" db="EMBL/GenBank/DDBJ databases">
        <title>Draft genome of Streptomyces sp. ventii, isolated from the Axial Seamount in the Pacific Ocean, and resequencing of the two type strains Streptomyces lonarensis strain NCL 716 and Streptomyces bohaiensis strain 11A07.</title>
        <authorList>
            <person name="Loughran R.M."/>
            <person name="Pfannmuller K.M."/>
            <person name="Wasson B.J."/>
            <person name="Deadmond M.C."/>
            <person name="Paddock B.E."/>
            <person name="Koyack M.J."/>
            <person name="Gallegos D.A."/>
            <person name="Mitchell E.A."/>
            <person name="Ushijima B."/>
            <person name="Saw J.H."/>
            <person name="Mcphail K.L."/>
            <person name="Videau P."/>
        </authorList>
    </citation>
    <scope>NUCLEOTIDE SEQUENCE [LARGE SCALE GENOMIC DNA]</scope>
    <source>
        <strain evidence="7 8">NCL716</strain>
    </source>
</reference>
<dbReference type="PIRSF" id="PIRSF001589">
    <property type="entry name" value="Asn_synthetase_glu-h"/>
    <property type="match status" value="1"/>
</dbReference>
<evidence type="ECO:0000256" key="2">
    <source>
        <dbReference type="ARBA" id="ARBA00005752"/>
    </source>
</evidence>
<keyword evidence="4" id="KW-0028">Amino-acid biosynthesis</keyword>
<dbReference type="RefSeq" id="WP_167971219.1">
    <property type="nucleotide sequence ID" value="NZ_JAAVJD010000109.1"/>
</dbReference>
<feature type="domain" description="Asparagine synthetase" evidence="6">
    <location>
        <begin position="196"/>
        <end position="591"/>
    </location>
</feature>